<dbReference type="EMBL" id="JBITYG010000003">
    <property type="protein sequence ID" value="MFI9101130.1"/>
    <property type="molecule type" value="Genomic_DNA"/>
</dbReference>
<feature type="transmembrane region" description="Helical" evidence="5">
    <location>
        <begin position="70"/>
        <end position="87"/>
    </location>
</feature>
<dbReference type="PANTHER" id="PTHR37422:SF13">
    <property type="entry name" value="LIPOPOLYSACCHARIDE BIOSYNTHESIS PROTEIN PA4999-RELATED"/>
    <property type="match status" value="1"/>
</dbReference>
<dbReference type="Pfam" id="PF04932">
    <property type="entry name" value="Wzy_C"/>
    <property type="match status" value="1"/>
</dbReference>
<evidence type="ECO:0000259" key="6">
    <source>
        <dbReference type="Pfam" id="PF04932"/>
    </source>
</evidence>
<name>A0ABW8C6Y9_9ACTN</name>
<protein>
    <submittedName>
        <fullName evidence="7">O-antigen ligase family protein</fullName>
    </submittedName>
</protein>
<sequence>MRTDGRDGPEERVQGSRTDALGVAVLVGCATWSMIAAAGRPARPEGLLLALLAVTAGYATGRIAGALLPVAAPAGMALAIVVATLVMPGRLSGTADTPPLGYPNADAALLVLATGAACCAAWSAPSPPLRLVLRALGAGAGALALALGSTAGFAASVGVLLCSLAASHMRRRLLALVGFALATAIAVGGTYAVATDTLPSGLSASLAGQLTAPRVELWRDAVGMAEDHPVRGVGPDRFRVESAGALTATEGPPTPQSAVFQVAAEQGLPGLALLGAAFAWVLCTLWRSPRSTPVVLTAGAALTGLAMLATVDHVLSYAVVTAAAGILAGLAAARPLPD</sequence>
<accession>A0ABW8C6Y9</accession>
<evidence type="ECO:0000256" key="4">
    <source>
        <dbReference type="ARBA" id="ARBA00023136"/>
    </source>
</evidence>
<keyword evidence="2 5" id="KW-0812">Transmembrane</keyword>
<dbReference type="InterPro" id="IPR007016">
    <property type="entry name" value="O-antigen_ligase-rel_domated"/>
</dbReference>
<keyword evidence="8" id="KW-1185">Reference proteome</keyword>
<comment type="subcellular location">
    <subcellularLocation>
        <location evidence="1">Membrane</location>
        <topology evidence="1">Multi-pass membrane protein</topology>
    </subcellularLocation>
</comment>
<evidence type="ECO:0000256" key="5">
    <source>
        <dbReference type="SAM" id="Phobius"/>
    </source>
</evidence>
<evidence type="ECO:0000256" key="2">
    <source>
        <dbReference type="ARBA" id="ARBA00022692"/>
    </source>
</evidence>
<proteinExistence type="predicted"/>
<feature type="transmembrane region" description="Helical" evidence="5">
    <location>
        <begin position="315"/>
        <end position="333"/>
    </location>
</feature>
<keyword evidence="4 5" id="KW-0472">Membrane</keyword>
<feature type="transmembrane region" description="Helical" evidence="5">
    <location>
        <begin position="293"/>
        <end position="309"/>
    </location>
</feature>
<comment type="caution">
    <text evidence="7">The sequence shown here is derived from an EMBL/GenBank/DDBJ whole genome shotgun (WGS) entry which is preliminary data.</text>
</comment>
<evidence type="ECO:0000313" key="7">
    <source>
        <dbReference type="EMBL" id="MFI9101130.1"/>
    </source>
</evidence>
<keyword evidence="3 5" id="KW-1133">Transmembrane helix</keyword>
<dbReference type="InterPro" id="IPR051533">
    <property type="entry name" value="WaaL-like"/>
</dbReference>
<evidence type="ECO:0000256" key="3">
    <source>
        <dbReference type="ARBA" id="ARBA00022989"/>
    </source>
</evidence>
<gene>
    <name evidence="7" type="ORF">ACIGXA_11460</name>
</gene>
<evidence type="ECO:0000256" key="1">
    <source>
        <dbReference type="ARBA" id="ARBA00004141"/>
    </source>
</evidence>
<feature type="transmembrane region" description="Helical" evidence="5">
    <location>
        <begin position="267"/>
        <end position="286"/>
    </location>
</feature>
<keyword evidence="7" id="KW-0436">Ligase</keyword>
<feature type="transmembrane region" description="Helical" evidence="5">
    <location>
        <begin position="173"/>
        <end position="194"/>
    </location>
</feature>
<feature type="domain" description="O-antigen ligase-related" evidence="6">
    <location>
        <begin position="141"/>
        <end position="274"/>
    </location>
</feature>
<feature type="transmembrane region" description="Helical" evidence="5">
    <location>
        <begin position="107"/>
        <end position="124"/>
    </location>
</feature>
<feature type="transmembrane region" description="Helical" evidence="5">
    <location>
        <begin position="20"/>
        <end position="39"/>
    </location>
</feature>
<reference evidence="7 8" key="1">
    <citation type="submission" date="2024-10" db="EMBL/GenBank/DDBJ databases">
        <title>The Natural Products Discovery Center: Release of the First 8490 Sequenced Strains for Exploring Actinobacteria Biosynthetic Diversity.</title>
        <authorList>
            <person name="Kalkreuter E."/>
            <person name="Kautsar S.A."/>
            <person name="Yang D."/>
            <person name="Bader C.D."/>
            <person name="Teijaro C.N."/>
            <person name="Fluegel L."/>
            <person name="Davis C.M."/>
            <person name="Simpson J.R."/>
            <person name="Lauterbach L."/>
            <person name="Steele A.D."/>
            <person name="Gui C."/>
            <person name="Meng S."/>
            <person name="Li G."/>
            <person name="Viehrig K."/>
            <person name="Ye F."/>
            <person name="Su P."/>
            <person name="Kiefer A.F."/>
            <person name="Nichols A."/>
            <person name="Cepeda A.J."/>
            <person name="Yan W."/>
            <person name="Fan B."/>
            <person name="Jiang Y."/>
            <person name="Adhikari A."/>
            <person name="Zheng C.-J."/>
            <person name="Schuster L."/>
            <person name="Cowan T.M."/>
            <person name="Smanski M.J."/>
            <person name="Chevrette M.G."/>
            <person name="De Carvalho L.P.S."/>
            <person name="Shen B."/>
        </authorList>
    </citation>
    <scope>NUCLEOTIDE SEQUENCE [LARGE SCALE GENOMIC DNA]</scope>
    <source>
        <strain evidence="7 8">NPDC053399</strain>
    </source>
</reference>
<dbReference type="PANTHER" id="PTHR37422">
    <property type="entry name" value="TEICHURONIC ACID BIOSYNTHESIS PROTEIN TUAE"/>
    <property type="match status" value="1"/>
</dbReference>
<evidence type="ECO:0000313" key="8">
    <source>
        <dbReference type="Proteomes" id="UP001614394"/>
    </source>
</evidence>
<dbReference type="Proteomes" id="UP001614394">
    <property type="component" value="Unassembled WGS sequence"/>
</dbReference>
<organism evidence="7 8">
    <name type="scientific">Streptomyces fildesensis</name>
    <dbReference type="NCBI Taxonomy" id="375757"/>
    <lineage>
        <taxon>Bacteria</taxon>
        <taxon>Bacillati</taxon>
        <taxon>Actinomycetota</taxon>
        <taxon>Actinomycetes</taxon>
        <taxon>Kitasatosporales</taxon>
        <taxon>Streptomycetaceae</taxon>
        <taxon>Streptomyces</taxon>
    </lineage>
</organism>
<dbReference type="GO" id="GO:0016874">
    <property type="term" value="F:ligase activity"/>
    <property type="evidence" value="ECO:0007669"/>
    <property type="project" value="UniProtKB-KW"/>
</dbReference>
<dbReference type="RefSeq" id="WP_399647264.1">
    <property type="nucleotide sequence ID" value="NZ_JBITYG010000003.1"/>
</dbReference>
<feature type="transmembrane region" description="Helical" evidence="5">
    <location>
        <begin position="136"/>
        <end position="161"/>
    </location>
</feature>
<feature type="transmembrane region" description="Helical" evidence="5">
    <location>
        <begin position="46"/>
        <end position="64"/>
    </location>
</feature>